<evidence type="ECO:0000313" key="4">
    <source>
        <dbReference type="EMBL" id="GEN33503.1"/>
    </source>
</evidence>
<feature type="domain" description="PLD phosphodiesterase" evidence="3">
    <location>
        <begin position="424"/>
        <end position="451"/>
    </location>
</feature>
<feature type="domain" description="PLD phosphodiesterase" evidence="3">
    <location>
        <begin position="195"/>
        <end position="222"/>
    </location>
</feature>
<dbReference type="PROSITE" id="PS50035">
    <property type="entry name" value="PLD"/>
    <property type="match status" value="2"/>
</dbReference>
<protein>
    <submittedName>
        <fullName evidence="4">Cardiolipin synthase</fullName>
    </submittedName>
</protein>
<dbReference type="SUPFAM" id="SSF56024">
    <property type="entry name" value="Phospholipase D/nuclease"/>
    <property type="match status" value="2"/>
</dbReference>
<dbReference type="Pfam" id="PF13091">
    <property type="entry name" value="PLDc_2"/>
    <property type="match status" value="2"/>
</dbReference>
<evidence type="ECO:0000256" key="2">
    <source>
        <dbReference type="SAM" id="Phobius"/>
    </source>
</evidence>
<keyword evidence="5" id="KW-1185">Reference proteome</keyword>
<dbReference type="InterPro" id="IPR025202">
    <property type="entry name" value="PLD-like_dom"/>
</dbReference>
<keyword evidence="2" id="KW-0812">Transmembrane</keyword>
<keyword evidence="1" id="KW-0175">Coiled coil</keyword>
<dbReference type="GO" id="GO:0030572">
    <property type="term" value="F:phosphatidyltransferase activity"/>
    <property type="evidence" value="ECO:0007669"/>
    <property type="project" value="UniProtKB-ARBA"/>
</dbReference>
<dbReference type="GO" id="GO:0005886">
    <property type="term" value="C:plasma membrane"/>
    <property type="evidence" value="ECO:0007669"/>
    <property type="project" value="UniProtKB-SubCell"/>
</dbReference>
<name>A0A511V700_9BACL</name>
<feature type="transmembrane region" description="Helical" evidence="2">
    <location>
        <begin position="30"/>
        <end position="48"/>
    </location>
</feature>
<gene>
    <name evidence="4" type="primary">cls_2</name>
    <name evidence="4" type="ORF">ADA01nite_09630</name>
</gene>
<dbReference type="PANTHER" id="PTHR21248">
    <property type="entry name" value="CARDIOLIPIN SYNTHASE"/>
    <property type="match status" value="1"/>
</dbReference>
<dbReference type="CDD" id="cd09112">
    <property type="entry name" value="PLDc_CLS_2"/>
    <property type="match status" value="1"/>
</dbReference>
<keyword evidence="2" id="KW-1133">Transmembrane helix</keyword>
<dbReference type="RefSeq" id="WP_146808831.1">
    <property type="nucleotide sequence ID" value="NZ_BJXX01000046.1"/>
</dbReference>
<proteinExistence type="predicted"/>
<keyword evidence="2" id="KW-0472">Membrane</keyword>
<reference evidence="4 5" key="1">
    <citation type="submission" date="2019-07" db="EMBL/GenBank/DDBJ databases">
        <title>Whole genome shotgun sequence of Aneurinibacillus danicus NBRC 102444.</title>
        <authorList>
            <person name="Hosoyama A."/>
            <person name="Uohara A."/>
            <person name="Ohji S."/>
            <person name="Ichikawa N."/>
        </authorList>
    </citation>
    <scope>NUCLEOTIDE SEQUENCE [LARGE SCALE GENOMIC DNA]</scope>
    <source>
        <strain evidence="4 5">NBRC 102444</strain>
    </source>
</reference>
<dbReference type="EMBL" id="BJXX01000046">
    <property type="protein sequence ID" value="GEN33503.1"/>
    <property type="molecule type" value="Genomic_DNA"/>
</dbReference>
<accession>A0A511V700</accession>
<dbReference type="SMART" id="SM00155">
    <property type="entry name" value="PLDc"/>
    <property type="match status" value="2"/>
</dbReference>
<dbReference type="OrthoDB" id="9762009at2"/>
<dbReference type="Gene3D" id="3.30.870.10">
    <property type="entry name" value="Endonuclease Chain A"/>
    <property type="match status" value="2"/>
</dbReference>
<dbReference type="Proteomes" id="UP000321157">
    <property type="component" value="Unassembled WGS sequence"/>
</dbReference>
<dbReference type="InterPro" id="IPR001736">
    <property type="entry name" value="PLipase_D/transphosphatidylase"/>
</dbReference>
<evidence type="ECO:0000256" key="1">
    <source>
        <dbReference type="SAM" id="Coils"/>
    </source>
</evidence>
<dbReference type="AlphaFoldDB" id="A0A511V700"/>
<sequence length="511" mass="57989">MVWILWLYLFNTFFMLIVAIREVRRPAKALNWLTICLILPVIGFGLYLSTSNPVRIRRERLTSPHNESDTLPNSFSRSASVIAHALRHLTVHGLRAGRVQVLTNGIETYEKLIESLQNAQKTIDLEYFIYRDDQIGRRITDLLIERAAAGVRIRFVRDGWGSRKFPRTQIIRMMDAGIECRTVFPMRFPWVLSNWNYRDHCKIVVIDGKEAFTGGINVGYEYTGLKPNVGFWRDTHVRIVGEAAVDLQAVFDAHWNIASPERRKTRTRWNTKVEGTRKPIQGPRHISQNIAPSGRTALSGWSTEWGAELGTINGNDVDTVPSTEALQKAYVQTLEGNPGIPTQVIRQAYFICVTQAAQTIDITTPYFVPDADIIMAIKTAVARGVRVRLLVPRQVDLSTVIVGAASRTYYGELLEAGVHIYLYNKGVLHAKLMIIDGEIAEVGAANYDMRSFRLDYEVCEVLYSADVARELTEQFERDLTDSVPLRMEDLLRRSRSQRILDQGARLLSPLL</sequence>
<feature type="coiled-coil region" evidence="1">
    <location>
        <begin position="99"/>
        <end position="126"/>
    </location>
</feature>
<organism evidence="4 5">
    <name type="scientific">Aneurinibacillus danicus</name>
    <dbReference type="NCBI Taxonomy" id="267746"/>
    <lineage>
        <taxon>Bacteria</taxon>
        <taxon>Bacillati</taxon>
        <taxon>Bacillota</taxon>
        <taxon>Bacilli</taxon>
        <taxon>Bacillales</taxon>
        <taxon>Paenibacillaceae</taxon>
        <taxon>Aneurinibacillus group</taxon>
        <taxon>Aneurinibacillus</taxon>
    </lineage>
</organism>
<dbReference type="PANTHER" id="PTHR21248:SF22">
    <property type="entry name" value="PHOSPHOLIPASE D"/>
    <property type="match status" value="1"/>
</dbReference>
<feature type="transmembrane region" description="Helical" evidence="2">
    <location>
        <begin position="6"/>
        <end position="23"/>
    </location>
</feature>
<dbReference type="CDD" id="cd09110">
    <property type="entry name" value="PLDc_CLS_1"/>
    <property type="match status" value="1"/>
</dbReference>
<evidence type="ECO:0000259" key="3">
    <source>
        <dbReference type="PROSITE" id="PS50035"/>
    </source>
</evidence>
<comment type="caution">
    <text evidence="4">The sequence shown here is derived from an EMBL/GenBank/DDBJ whole genome shotgun (WGS) entry which is preliminary data.</text>
</comment>
<dbReference type="GO" id="GO:0032049">
    <property type="term" value="P:cardiolipin biosynthetic process"/>
    <property type="evidence" value="ECO:0007669"/>
    <property type="project" value="UniProtKB-ARBA"/>
</dbReference>
<evidence type="ECO:0000313" key="5">
    <source>
        <dbReference type="Proteomes" id="UP000321157"/>
    </source>
</evidence>